<proteinExistence type="predicted"/>
<organism evidence="2 3">
    <name type="scientific">Kitasatospora purpeofusca</name>
    <dbReference type="NCBI Taxonomy" id="67352"/>
    <lineage>
        <taxon>Bacteria</taxon>
        <taxon>Bacillati</taxon>
        <taxon>Actinomycetota</taxon>
        <taxon>Actinomycetes</taxon>
        <taxon>Kitasatosporales</taxon>
        <taxon>Streptomycetaceae</taxon>
        <taxon>Kitasatospora</taxon>
    </lineage>
</organism>
<evidence type="ECO:0000256" key="1">
    <source>
        <dbReference type="SAM" id="SignalP"/>
    </source>
</evidence>
<sequence length="138" mass="15117">MRHTHLLRRGATVLAATALLGSGAVTAHADPGLPTTGYGYPNWSPTVRCIQYYVNQLTDVHILEDGRFGPETDLGIRRIQKLASTDWAAAPLIVDGIFGKATGQAVLERVKYHPWLVDDFEKASICGHYVPSYTIVLN</sequence>
<dbReference type="Gene3D" id="1.10.101.10">
    <property type="entry name" value="PGBD-like superfamily/PGBD"/>
    <property type="match status" value="1"/>
</dbReference>
<keyword evidence="3" id="KW-1185">Reference proteome</keyword>
<dbReference type="InterPro" id="IPR036365">
    <property type="entry name" value="PGBD-like_sf"/>
</dbReference>
<evidence type="ECO:0008006" key="4">
    <source>
        <dbReference type="Google" id="ProtNLM"/>
    </source>
</evidence>
<name>A0ABZ1U8F4_9ACTN</name>
<keyword evidence="1" id="KW-0732">Signal</keyword>
<protein>
    <recommendedName>
        <fullName evidence="4">Peptidoglycan binding protein</fullName>
    </recommendedName>
</protein>
<dbReference type="EMBL" id="CP108110">
    <property type="protein sequence ID" value="WUQ87368.1"/>
    <property type="molecule type" value="Genomic_DNA"/>
</dbReference>
<evidence type="ECO:0000313" key="3">
    <source>
        <dbReference type="Proteomes" id="UP001432222"/>
    </source>
</evidence>
<gene>
    <name evidence="2" type="ORF">OHA16_33030</name>
</gene>
<accession>A0ABZ1U8F4</accession>
<dbReference type="RefSeq" id="WP_328957930.1">
    <property type="nucleotide sequence ID" value="NZ_CP108110.1"/>
</dbReference>
<feature type="chain" id="PRO_5046488716" description="Peptidoglycan binding protein" evidence="1">
    <location>
        <begin position="30"/>
        <end position="138"/>
    </location>
</feature>
<dbReference type="InterPro" id="IPR036366">
    <property type="entry name" value="PGBDSf"/>
</dbReference>
<feature type="signal peptide" evidence="1">
    <location>
        <begin position="1"/>
        <end position="29"/>
    </location>
</feature>
<reference evidence="2" key="1">
    <citation type="submission" date="2022-10" db="EMBL/GenBank/DDBJ databases">
        <title>The complete genomes of actinobacterial strains from the NBC collection.</title>
        <authorList>
            <person name="Joergensen T.S."/>
            <person name="Alvarez Arevalo M."/>
            <person name="Sterndorff E.B."/>
            <person name="Faurdal D."/>
            <person name="Vuksanovic O."/>
            <person name="Mourched A.-S."/>
            <person name="Charusanti P."/>
            <person name="Shaw S."/>
            <person name="Blin K."/>
            <person name="Weber T."/>
        </authorList>
    </citation>
    <scope>NUCLEOTIDE SEQUENCE</scope>
    <source>
        <strain evidence="2">NBC_00222</strain>
    </source>
</reference>
<dbReference type="SUPFAM" id="SSF47090">
    <property type="entry name" value="PGBD-like"/>
    <property type="match status" value="1"/>
</dbReference>
<dbReference type="Proteomes" id="UP001432222">
    <property type="component" value="Chromosome"/>
</dbReference>
<evidence type="ECO:0000313" key="2">
    <source>
        <dbReference type="EMBL" id="WUQ87368.1"/>
    </source>
</evidence>